<evidence type="ECO:0000313" key="2">
    <source>
        <dbReference type="Proteomes" id="UP000741863"/>
    </source>
</evidence>
<gene>
    <name evidence="1" type="ORF">JOD17_004075</name>
</gene>
<evidence type="ECO:0000313" key="1">
    <source>
        <dbReference type="EMBL" id="MBM7634948.1"/>
    </source>
</evidence>
<protein>
    <submittedName>
        <fullName evidence="1">Uncharacterized protein</fullName>
    </submittedName>
</protein>
<dbReference type="EMBL" id="JAFBEC010000019">
    <property type="protein sequence ID" value="MBM7634948.1"/>
    <property type="molecule type" value="Genomic_DNA"/>
</dbReference>
<name>A0ABS2PJF3_9BACL</name>
<sequence length="112" mass="12977">MKEINELATFIEETQAVMQEFALRKMQEKTPYVTRPMVRRITAYQKLAAKMQAHPDAERRKMGALMTKIIEQFRLLYRAETDADLEAIRTVLPGLTYKLGDVIQRMAGVQQC</sequence>
<dbReference type="RefSeq" id="WP_204699693.1">
    <property type="nucleotide sequence ID" value="NZ_JAFBEC010000019.1"/>
</dbReference>
<proteinExistence type="predicted"/>
<accession>A0ABS2PJF3</accession>
<comment type="caution">
    <text evidence="1">The sequence shown here is derived from an EMBL/GenBank/DDBJ whole genome shotgun (WGS) entry which is preliminary data.</text>
</comment>
<reference evidence="1 2" key="1">
    <citation type="submission" date="2021-01" db="EMBL/GenBank/DDBJ databases">
        <title>Genomic Encyclopedia of Type Strains, Phase IV (KMG-IV): sequencing the most valuable type-strain genomes for metagenomic binning, comparative biology and taxonomic classification.</title>
        <authorList>
            <person name="Goeker M."/>
        </authorList>
    </citation>
    <scope>NUCLEOTIDE SEQUENCE [LARGE SCALE GENOMIC DNA]</scope>
    <source>
        <strain evidence="1 2">DSM 25540</strain>
    </source>
</reference>
<organism evidence="1 2">
    <name type="scientific">Geomicrobium sediminis</name>
    <dbReference type="NCBI Taxonomy" id="1347788"/>
    <lineage>
        <taxon>Bacteria</taxon>
        <taxon>Bacillati</taxon>
        <taxon>Bacillota</taxon>
        <taxon>Bacilli</taxon>
        <taxon>Bacillales</taxon>
        <taxon>Geomicrobium</taxon>
    </lineage>
</organism>
<dbReference type="Proteomes" id="UP000741863">
    <property type="component" value="Unassembled WGS sequence"/>
</dbReference>
<keyword evidence="2" id="KW-1185">Reference proteome</keyword>